<comment type="similarity">
    <text evidence="2">Belongs to the bacterial solute-binding protein 5 family.</text>
</comment>
<dbReference type="GO" id="GO:0030288">
    <property type="term" value="C:outer membrane-bounded periplasmic space"/>
    <property type="evidence" value="ECO:0007669"/>
    <property type="project" value="UniProtKB-ARBA"/>
</dbReference>
<dbReference type="PANTHER" id="PTHR30290:SF83">
    <property type="entry name" value="ABC TRANSPORTER SUBSTRATE-BINDING PROTEIN"/>
    <property type="match status" value="1"/>
</dbReference>
<dbReference type="GO" id="GO:1904680">
    <property type="term" value="F:peptide transmembrane transporter activity"/>
    <property type="evidence" value="ECO:0007669"/>
    <property type="project" value="TreeGrafter"/>
</dbReference>
<name>A0A1I0I9T1_9RHOB</name>
<evidence type="ECO:0000259" key="5">
    <source>
        <dbReference type="Pfam" id="PF00496"/>
    </source>
</evidence>
<evidence type="ECO:0000256" key="4">
    <source>
        <dbReference type="SAM" id="SignalP"/>
    </source>
</evidence>
<dbReference type="Gene3D" id="3.40.190.10">
    <property type="entry name" value="Periplasmic binding protein-like II"/>
    <property type="match status" value="1"/>
</dbReference>
<protein>
    <submittedName>
        <fullName evidence="6">Peptide/nickel transport system substrate-binding protein</fullName>
    </submittedName>
</protein>
<evidence type="ECO:0000256" key="2">
    <source>
        <dbReference type="ARBA" id="ARBA00005695"/>
    </source>
</evidence>
<dbReference type="Gene3D" id="3.10.105.10">
    <property type="entry name" value="Dipeptide-binding Protein, Domain 3"/>
    <property type="match status" value="1"/>
</dbReference>
<evidence type="ECO:0000313" key="6">
    <source>
        <dbReference type="EMBL" id="SET93173.1"/>
    </source>
</evidence>
<gene>
    <name evidence="6" type="ORF">SAMN04489858_11512</name>
</gene>
<sequence length="507" mass="54372">MPRSISAAVCIAAITVATPVLAETRTDVTVASPWEIASYDPTVSGSIVMALEIMETLVDADEAGTLRPGLATDWTVSDDGLTWEFTLRDGVSFHDGSAFDAQAAVFALTRAWEQPGILQKSPINGIFEQDGKVVITLETPFTALPSLLTHSTTIIPAPAAFDDKGSPSALIGTGPFKVTKFMPPQSVAMARFDDYWGEKAKLETATYLAASRAETRALLAESGDADLVFTFDASGYSHLQHVDTITTTAVPIPRAVLMKVNASHPFFEDVRAREALSLATPRAGIAKSITRFPESAATQLFPPALSDWHSADLEPLATDIDAASALLAELGWKPGDDGILTRDGERFEIQLRTFPDRPELPLIATALQDTWRTIGIDLEVSVASYSEIPKGHQDGSLEVGLFARNYGLTPDPIGPVTEDFGAEGGDWGAMGWTNLPVAEAIQIVASTDDPQARAAGIATVTQALHRELPVIPVVWYEHTVSVANGLEGVIIDPLQRSYGLSEMFWAE</sequence>
<comment type="subcellular location">
    <subcellularLocation>
        <location evidence="1">Periplasm</location>
    </subcellularLocation>
</comment>
<evidence type="ECO:0000313" key="7">
    <source>
        <dbReference type="Proteomes" id="UP000199180"/>
    </source>
</evidence>
<organism evidence="6 7">
    <name type="scientific">Paracoccus homiensis</name>
    <dbReference type="NCBI Taxonomy" id="364199"/>
    <lineage>
        <taxon>Bacteria</taxon>
        <taxon>Pseudomonadati</taxon>
        <taxon>Pseudomonadota</taxon>
        <taxon>Alphaproteobacteria</taxon>
        <taxon>Rhodobacterales</taxon>
        <taxon>Paracoccaceae</taxon>
        <taxon>Paracoccus</taxon>
    </lineage>
</organism>
<reference evidence="6 7" key="1">
    <citation type="submission" date="2016-10" db="EMBL/GenBank/DDBJ databases">
        <authorList>
            <person name="de Groot N.N."/>
        </authorList>
    </citation>
    <scope>NUCLEOTIDE SEQUENCE [LARGE SCALE GENOMIC DNA]</scope>
    <source>
        <strain evidence="6 7">DSM 17862</strain>
    </source>
</reference>
<feature type="signal peptide" evidence="4">
    <location>
        <begin position="1"/>
        <end position="22"/>
    </location>
</feature>
<dbReference type="InterPro" id="IPR030678">
    <property type="entry name" value="Peptide/Ni-bd"/>
</dbReference>
<dbReference type="InterPro" id="IPR039424">
    <property type="entry name" value="SBP_5"/>
</dbReference>
<feature type="chain" id="PRO_5011617595" evidence="4">
    <location>
        <begin position="23"/>
        <end position="507"/>
    </location>
</feature>
<dbReference type="STRING" id="364199.SAMN04489858_11512"/>
<dbReference type="PIRSF" id="PIRSF002741">
    <property type="entry name" value="MppA"/>
    <property type="match status" value="1"/>
</dbReference>
<evidence type="ECO:0000256" key="1">
    <source>
        <dbReference type="ARBA" id="ARBA00004418"/>
    </source>
</evidence>
<keyword evidence="3 4" id="KW-0732">Signal</keyword>
<dbReference type="PROSITE" id="PS01040">
    <property type="entry name" value="SBP_BACTERIAL_5"/>
    <property type="match status" value="1"/>
</dbReference>
<dbReference type="InterPro" id="IPR000914">
    <property type="entry name" value="SBP_5_dom"/>
</dbReference>
<feature type="domain" description="Solute-binding protein family 5" evidence="5">
    <location>
        <begin position="66"/>
        <end position="413"/>
    </location>
</feature>
<dbReference type="CDD" id="cd08490">
    <property type="entry name" value="PBP2_NikA_DppA_OppA_like_3"/>
    <property type="match status" value="1"/>
</dbReference>
<keyword evidence="7" id="KW-1185">Reference proteome</keyword>
<dbReference type="GO" id="GO:0015833">
    <property type="term" value="P:peptide transport"/>
    <property type="evidence" value="ECO:0007669"/>
    <property type="project" value="TreeGrafter"/>
</dbReference>
<dbReference type="PANTHER" id="PTHR30290">
    <property type="entry name" value="PERIPLASMIC BINDING COMPONENT OF ABC TRANSPORTER"/>
    <property type="match status" value="1"/>
</dbReference>
<dbReference type="EMBL" id="FOHO01000015">
    <property type="protein sequence ID" value="SET93173.1"/>
    <property type="molecule type" value="Genomic_DNA"/>
</dbReference>
<dbReference type="AlphaFoldDB" id="A0A1I0I9T1"/>
<dbReference type="GO" id="GO:0043190">
    <property type="term" value="C:ATP-binding cassette (ABC) transporter complex"/>
    <property type="evidence" value="ECO:0007669"/>
    <property type="project" value="InterPro"/>
</dbReference>
<dbReference type="SUPFAM" id="SSF53850">
    <property type="entry name" value="Periplasmic binding protein-like II"/>
    <property type="match status" value="1"/>
</dbReference>
<proteinExistence type="inferred from homology"/>
<dbReference type="InterPro" id="IPR023765">
    <property type="entry name" value="SBP_5_CS"/>
</dbReference>
<dbReference type="Pfam" id="PF00496">
    <property type="entry name" value="SBP_bac_5"/>
    <property type="match status" value="1"/>
</dbReference>
<evidence type="ECO:0000256" key="3">
    <source>
        <dbReference type="ARBA" id="ARBA00022729"/>
    </source>
</evidence>
<accession>A0A1I0I9T1</accession>
<dbReference type="Proteomes" id="UP000199180">
    <property type="component" value="Unassembled WGS sequence"/>
</dbReference>